<dbReference type="GO" id="GO:0005576">
    <property type="term" value="C:extracellular region"/>
    <property type="evidence" value="ECO:0007669"/>
    <property type="project" value="UniProtKB-SubCell"/>
</dbReference>
<evidence type="ECO:0000256" key="3">
    <source>
        <dbReference type="ARBA" id="ARBA00022656"/>
    </source>
</evidence>
<dbReference type="EMBL" id="GAHB01000009">
    <property type="protein sequence ID" value="JAA74711.1"/>
    <property type="molecule type" value="mRNA"/>
</dbReference>
<dbReference type="InterPro" id="IPR003571">
    <property type="entry name" value="Snake_3FTx"/>
</dbReference>
<dbReference type="AlphaFoldDB" id="R4FJK0"/>
<keyword evidence="4" id="KW-1015">Disulfide bond</keyword>
<sequence>MKTLLLTLMVVTIVCLDLGYTLVCLGGSGPYKDVVCAKDQTICYRYIVWPIKSRMLIMRGCTSSCPERNNNLCCSTDRCNK</sequence>
<keyword evidence="5" id="KW-0732">Signal</keyword>
<evidence type="ECO:0000256" key="4">
    <source>
        <dbReference type="ARBA" id="ARBA00023157"/>
    </source>
</evidence>
<dbReference type="Pfam" id="PF21947">
    <property type="entry name" value="Toxin_cobra-type"/>
    <property type="match status" value="1"/>
</dbReference>
<organism evidence="6">
    <name type="scientific">Cacophis squamulosus</name>
    <dbReference type="NCBI Taxonomy" id="505434"/>
    <lineage>
        <taxon>Eukaryota</taxon>
        <taxon>Metazoa</taxon>
        <taxon>Chordata</taxon>
        <taxon>Craniata</taxon>
        <taxon>Vertebrata</taxon>
        <taxon>Euteleostomi</taxon>
        <taxon>Lepidosauria</taxon>
        <taxon>Squamata</taxon>
        <taxon>Bifurcata</taxon>
        <taxon>Unidentata</taxon>
        <taxon>Episquamata</taxon>
        <taxon>Toxicofera</taxon>
        <taxon>Serpentes</taxon>
        <taxon>Colubroidea</taxon>
        <taxon>Elapidae</taxon>
        <taxon>Hydrophiinae</taxon>
        <taxon>Cacophis</taxon>
    </lineage>
</organism>
<keyword evidence="3" id="KW-0800">Toxin</keyword>
<feature type="chain" id="PRO_5004372014" evidence="5">
    <location>
        <begin position="22"/>
        <end position="81"/>
    </location>
</feature>
<evidence type="ECO:0000256" key="2">
    <source>
        <dbReference type="ARBA" id="ARBA00022525"/>
    </source>
</evidence>
<protein>
    <submittedName>
        <fullName evidence="6">3FTx-Cac-220</fullName>
    </submittedName>
</protein>
<dbReference type="InterPro" id="IPR045860">
    <property type="entry name" value="Snake_toxin-like_sf"/>
</dbReference>
<name>R4FJK0_9SAUR</name>
<comment type="subcellular location">
    <subcellularLocation>
        <location evidence="1">Secreted</location>
    </subcellularLocation>
</comment>
<evidence type="ECO:0000256" key="1">
    <source>
        <dbReference type="ARBA" id="ARBA00004613"/>
    </source>
</evidence>
<dbReference type="CDD" id="cd00206">
    <property type="entry name" value="TFP_snake_toxin"/>
    <property type="match status" value="1"/>
</dbReference>
<evidence type="ECO:0000256" key="5">
    <source>
        <dbReference type="SAM" id="SignalP"/>
    </source>
</evidence>
<dbReference type="Gene3D" id="2.10.60.10">
    <property type="entry name" value="CD59"/>
    <property type="match status" value="1"/>
</dbReference>
<dbReference type="SUPFAM" id="SSF57302">
    <property type="entry name" value="Snake toxin-like"/>
    <property type="match status" value="1"/>
</dbReference>
<keyword evidence="2" id="KW-0964">Secreted</keyword>
<accession>R4FJK0</accession>
<evidence type="ECO:0000313" key="6">
    <source>
        <dbReference type="EMBL" id="JAA74711.1"/>
    </source>
</evidence>
<feature type="signal peptide" evidence="5">
    <location>
        <begin position="1"/>
        <end position="21"/>
    </location>
</feature>
<reference evidence="6" key="1">
    <citation type="journal article" date="2013" name="Toxins">
        <title>Venom down under: dynamic evolution of Australian elapid snake toxins.</title>
        <authorList>
            <person name="Jackson T.N."/>
            <person name="Sunagar K."/>
            <person name="Undheim E.A."/>
            <person name="Koludarov I."/>
            <person name="Chan A.H."/>
            <person name="Sanders K."/>
            <person name="Ali S.A."/>
            <person name="Hendrikx I."/>
            <person name="Dunstan N."/>
            <person name="Fry B.G."/>
        </authorList>
    </citation>
    <scope>NUCLEOTIDE SEQUENCE</scope>
    <source>
        <tissue evidence="6">Maxillary venom gland</tissue>
    </source>
</reference>
<proteinExistence type="evidence at transcript level"/>
<dbReference type="InterPro" id="IPR054131">
    <property type="entry name" value="Toxin_cobra-type"/>
</dbReference>
<dbReference type="GO" id="GO:0090729">
    <property type="term" value="F:toxin activity"/>
    <property type="evidence" value="ECO:0007669"/>
    <property type="project" value="UniProtKB-KW"/>
</dbReference>